<gene>
    <name evidence="5" type="ORF">ACFFRI_18390</name>
</gene>
<dbReference type="Proteomes" id="UP001589750">
    <property type="component" value="Unassembled WGS sequence"/>
</dbReference>
<evidence type="ECO:0000256" key="3">
    <source>
        <dbReference type="ARBA" id="ARBA00023125"/>
    </source>
</evidence>
<keyword evidence="4" id="KW-0804">Transcription</keyword>
<reference evidence="5 6" key="1">
    <citation type="submission" date="2024-09" db="EMBL/GenBank/DDBJ databases">
        <authorList>
            <person name="Sun Q."/>
            <person name="Mori K."/>
        </authorList>
    </citation>
    <scope>NUCLEOTIDE SEQUENCE [LARGE SCALE GENOMIC DNA]</scope>
    <source>
        <strain evidence="5 6">JCM 9626</strain>
    </source>
</reference>
<evidence type="ECO:0000313" key="6">
    <source>
        <dbReference type="Proteomes" id="UP001589750"/>
    </source>
</evidence>
<dbReference type="InterPro" id="IPR036388">
    <property type="entry name" value="WH-like_DNA-bd_sf"/>
</dbReference>
<proteinExistence type="inferred from homology"/>
<sequence>MPASQPSRSQLGDLERAVMERLWSALETTAGDGALTVREVHAALAETREIAYTTVMTVMDRLARKDLVTQERDGRAYRYRARESRAALTAGLMRDTLADFADHDRGTALVAFVEEASAEDLAALRQALADLDRT</sequence>
<dbReference type="InterPro" id="IPR036390">
    <property type="entry name" value="WH_DNA-bd_sf"/>
</dbReference>
<organism evidence="5 6">
    <name type="scientific">Nocardioides plantarum</name>
    <dbReference type="NCBI Taxonomy" id="29299"/>
    <lineage>
        <taxon>Bacteria</taxon>
        <taxon>Bacillati</taxon>
        <taxon>Actinomycetota</taxon>
        <taxon>Actinomycetes</taxon>
        <taxon>Propionibacteriales</taxon>
        <taxon>Nocardioidaceae</taxon>
        <taxon>Nocardioides</taxon>
    </lineage>
</organism>
<dbReference type="Gene3D" id="1.10.10.10">
    <property type="entry name" value="Winged helix-like DNA-binding domain superfamily/Winged helix DNA-binding domain"/>
    <property type="match status" value="1"/>
</dbReference>
<dbReference type="EMBL" id="JBHMDG010000028">
    <property type="protein sequence ID" value="MFB9315032.1"/>
    <property type="molecule type" value="Genomic_DNA"/>
</dbReference>
<evidence type="ECO:0000256" key="4">
    <source>
        <dbReference type="ARBA" id="ARBA00023163"/>
    </source>
</evidence>
<keyword evidence="3" id="KW-0238">DNA-binding</keyword>
<dbReference type="Gene3D" id="6.10.140.850">
    <property type="match status" value="1"/>
</dbReference>
<accession>A0ABV5KF51</accession>
<evidence type="ECO:0000256" key="1">
    <source>
        <dbReference type="ARBA" id="ARBA00011046"/>
    </source>
</evidence>
<comment type="caution">
    <text evidence="5">The sequence shown here is derived from an EMBL/GenBank/DDBJ whole genome shotgun (WGS) entry which is preliminary data.</text>
</comment>
<dbReference type="Pfam" id="PF03965">
    <property type="entry name" value="Penicillinase_R"/>
    <property type="match status" value="1"/>
</dbReference>
<keyword evidence="2" id="KW-0805">Transcription regulation</keyword>
<name>A0ABV5KF51_9ACTN</name>
<comment type="similarity">
    <text evidence="1">Belongs to the BlaI transcriptional regulatory family.</text>
</comment>
<evidence type="ECO:0000313" key="5">
    <source>
        <dbReference type="EMBL" id="MFB9315032.1"/>
    </source>
</evidence>
<keyword evidence="6" id="KW-1185">Reference proteome</keyword>
<dbReference type="InterPro" id="IPR005650">
    <property type="entry name" value="BlaI_family"/>
</dbReference>
<protein>
    <submittedName>
        <fullName evidence="5">BlaI/MecI/CopY family transcriptional regulator</fullName>
    </submittedName>
</protein>
<dbReference type="PIRSF" id="PIRSF019455">
    <property type="entry name" value="CopR_AtkY"/>
    <property type="match status" value="1"/>
</dbReference>
<dbReference type="RefSeq" id="WP_281284648.1">
    <property type="nucleotide sequence ID" value="NZ_JBHMDG010000028.1"/>
</dbReference>
<evidence type="ECO:0000256" key="2">
    <source>
        <dbReference type="ARBA" id="ARBA00023015"/>
    </source>
</evidence>
<dbReference type="SUPFAM" id="SSF46785">
    <property type="entry name" value="Winged helix' DNA-binding domain"/>
    <property type="match status" value="1"/>
</dbReference>